<sequence length="388" mass="43830">MEGSTADEDKGVAPMELINMERSNYDVDAILAYEQLSTELQAAEDAAAAEQASAGAIIADVAIDNDASMTDAGYESDAPTATSTSVTPSIWDHAFENGRRYHKFREGAYHFPNDDVEQEREDMKHSMVKMLCNYKLHFAPLGPNPHEILDIGTGTGSWAIEMGESYPSASVLGVDLSPIQPDWVPPNVRFMVDDIESPWLHPRNHFDYIHSRHTVMAIKDWDILLRRCYEHTKPGGWIELQEIHHFPMSNSHAGGFLPREHPVAQYWRHVDEGLARLGVEFGRFSAADDALAGLMRRNGFANVEQRVFHVPVGPWPRNKMLKSVGVYWKTILMDGLQAIALRPLMRGLRWERDHVEAFLVSVRKAYHDNACQMYMPLVCVYCQKPLNA</sequence>
<dbReference type="AlphaFoldDB" id="M7SXM1"/>
<gene>
    <name evidence="2" type="ORF">UCREL1_3942</name>
</gene>
<dbReference type="SUPFAM" id="SSF53335">
    <property type="entry name" value="S-adenosyl-L-methionine-dependent methyltransferases"/>
    <property type="match status" value="1"/>
</dbReference>
<keyword evidence="2" id="KW-0489">Methyltransferase</keyword>
<dbReference type="GO" id="GO:0008168">
    <property type="term" value="F:methyltransferase activity"/>
    <property type="evidence" value="ECO:0007669"/>
    <property type="project" value="UniProtKB-KW"/>
</dbReference>
<dbReference type="PANTHER" id="PTHR43591">
    <property type="entry name" value="METHYLTRANSFERASE"/>
    <property type="match status" value="1"/>
</dbReference>
<dbReference type="Gene3D" id="3.40.50.150">
    <property type="entry name" value="Vaccinia Virus protein VP39"/>
    <property type="match status" value="1"/>
</dbReference>
<proteinExistence type="inferred from homology"/>
<keyword evidence="3" id="KW-1185">Reference proteome</keyword>
<dbReference type="Pfam" id="PF13489">
    <property type="entry name" value="Methyltransf_23"/>
    <property type="match status" value="1"/>
</dbReference>
<accession>M7SXM1</accession>
<evidence type="ECO:0000313" key="2">
    <source>
        <dbReference type="EMBL" id="EMR69037.1"/>
    </source>
</evidence>
<evidence type="ECO:0000313" key="3">
    <source>
        <dbReference type="Proteomes" id="UP000012174"/>
    </source>
</evidence>
<dbReference type="PANTHER" id="PTHR43591:SF10">
    <property type="entry name" value="ABC TRANSMEMBRANE TYPE-1 DOMAIN-CONTAINING PROTEIN-RELATED"/>
    <property type="match status" value="1"/>
</dbReference>
<dbReference type="GO" id="GO:0032259">
    <property type="term" value="P:methylation"/>
    <property type="evidence" value="ECO:0007669"/>
    <property type="project" value="UniProtKB-KW"/>
</dbReference>
<dbReference type="EMBL" id="KB706139">
    <property type="protein sequence ID" value="EMR69037.1"/>
    <property type="molecule type" value="Genomic_DNA"/>
</dbReference>
<dbReference type="OMA" id="LMYMPLH"/>
<reference evidence="3" key="1">
    <citation type="journal article" date="2013" name="Genome Announc.">
        <title>Draft genome sequence of the grapevine dieback fungus Eutypa lata UCR-EL1.</title>
        <authorList>
            <person name="Blanco-Ulate B."/>
            <person name="Rolshausen P.E."/>
            <person name="Cantu D."/>
        </authorList>
    </citation>
    <scope>NUCLEOTIDE SEQUENCE [LARGE SCALE GENOMIC DNA]</scope>
    <source>
        <strain evidence="3">UCR-EL1</strain>
    </source>
</reference>
<name>M7SXM1_EUTLA</name>
<dbReference type="OrthoDB" id="184880at2759"/>
<evidence type="ECO:0000256" key="1">
    <source>
        <dbReference type="ARBA" id="ARBA00038158"/>
    </source>
</evidence>
<dbReference type="eggNOG" id="ENOG502S6PS">
    <property type="taxonomic scope" value="Eukaryota"/>
</dbReference>
<organism evidence="2 3">
    <name type="scientific">Eutypa lata (strain UCR-EL1)</name>
    <name type="common">Grapevine dieback disease fungus</name>
    <name type="synonym">Eutypa armeniacae</name>
    <dbReference type="NCBI Taxonomy" id="1287681"/>
    <lineage>
        <taxon>Eukaryota</taxon>
        <taxon>Fungi</taxon>
        <taxon>Dikarya</taxon>
        <taxon>Ascomycota</taxon>
        <taxon>Pezizomycotina</taxon>
        <taxon>Sordariomycetes</taxon>
        <taxon>Xylariomycetidae</taxon>
        <taxon>Xylariales</taxon>
        <taxon>Diatrypaceae</taxon>
        <taxon>Eutypa</taxon>
    </lineage>
</organism>
<dbReference type="Proteomes" id="UP000012174">
    <property type="component" value="Unassembled WGS sequence"/>
</dbReference>
<dbReference type="KEGG" id="ela:UCREL1_3942"/>
<keyword evidence="2" id="KW-0808">Transferase</keyword>
<comment type="similarity">
    <text evidence="1">Belongs to the methyltransferase superfamily. LaeA methyltransferase family.</text>
</comment>
<dbReference type="CDD" id="cd02440">
    <property type="entry name" value="AdoMet_MTases"/>
    <property type="match status" value="1"/>
</dbReference>
<protein>
    <submittedName>
        <fullName evidence="2">Putative methyltransferase domain-containing protein</fullName>
    </submittedName>
</protein>
<dbReference type="InterPro" id="IPR029063">
    <property type="entry name" value="SAM-dependent_MTases_sf"/>
</dbReference>
<dbReference type="HOGENOM" id="CLU_010595_7_1_1"/>